<feature type="region of interest" description="Disordered" evidence="6">
    <location>
        <begin position="755"/>
        <end position="912"/>
    </location>
</feature>
<dbReference type="CDD" id="cd12414">
    <property type="entry name" value="RRM2_RBM28_like"/>
    <property type="match status" value="1"/>
</dbReference>
<dbReference type="PROSITE" id="PS50102">
    <property type="entry name" value="RRM"/>
    <property type="match status" value="4"/>
</dbReference>
<evidence type="ECO:0000259" key="7">
    <source>
        <dbReference type="PROSITE" id="PS50102"/>
    </source>
</evidence>
<evidence type="ECO:0000256" key="5">
    <source>
        <dbReference type="PROSITE-ProRule" id="PRU00176"/>
    </source>
</evidence>
<evidence type="ECO:0000256" key="4">
    <source>
        <dbReference type="ARBA" id="ARBA00023242"/>
    </source>
</evidence>
<feature type="compositionally biased region" description="Basic residues" evidence="6">
    <location>
        <begin position="775"/>
        <end position="787"/>
    </location>
</feature>
<name>A0A8T3B072_DENNO</name>
<dbReference type="SUPFAM" id="SSF54928">
    <property type="entry name" value="RNA-binding domain, RBD"/>
    <property type="match status" value="3"/>
</dbReference>
<dbReference type="Proteomes" id="UP000829196">
    <property type="component" value="Unassembled WGS sequence"/>
</dbReference>
<keyword evidence="4" id="KW-0539">Nucleus</keyword>
<dbReference type="GO" id="GO:0005634">
    <property type="term" value="C:nucleus"/>
    <property type="evidence" value="ECO:0007669"/>
    <property type="project" value="UniProtKB-SubCell"/>
</dbReference>
<protein>
    <recommendedName>
        <fullName evidence="7">RRM domain-containing protein</fullName>
    </recommendedName>
</protein>
<sequence length="953" mass="106604">MADTRKRKKVQNGGLVRDNCPATVFVSNLPYSFQSSQLEDVFSEVGPVRRCFVVTKKGSDANRGFGFVQFATVEDAQRSIQMKSGLAIGGRKIKVEIAMHRLSLDLRLKKAKNEETNASGANQACKVDKKELSTPYALALVKNEKASSEVFVPNSSSIDKEDGSERQRVARTVVFGGLLGSEMAVEVLRRAGEAGNICSITHPFPKEELDRYGLARDGCKLEAASVLYKSVKAARLAVSMFHQQEIKGGCVWARQLGGEGSKARKWRLIVRNLPFKVTINDIKVLFSTSGFVWDVYIPNRTEEGVSKGFAFVSFTCKKDAEKAIQDINGKMVAKRPIAVDWAIPKKIYTNATKSTTEEVKSTDANEDYDESNGISVAEIDADVIEETENHNDNGDADETASGSKGDDLPMEVDFGIEAEVASKILEKLIKSSLSARSHEATDGAEKEKAVISVSREAFVPGRQLCTAEKRGLERQEHTFENNNKKEGDLDRTIFISNLPFEIESEEVKQRFSVFGEVQTFVLVLHQLTKRPRGTAFLKFRTAAAADAAISSANDANGIGIILKGRPLKVLKALDKESARKRGLENIKNVVQDRRNLYLTKEGEILADSPAAEGVSKADMEKRETLAKKKIEMLRSPKFHVSRTRLVIYNVPKTMTQEEVKKMCIDAILSRASKQNPEIQKVKLLKDDKKKQASTKKHSRGVAFVDFKEHEHALVALRVLNNNPGTFGAERRPIIEFALEDLNKLRLQKVKLDSLKRKNEDSDGHRNSDHVEKEGKKLHKIKHQRSKNKASQMREPTELTRDKTQLLEKDHNGETSRKEIEGGKKNRFSSRKMPDSVKTNKLKSAVKPKSEVSSRIKQTQSRAEKRVHSGQAFTETYNGGSTEESIEKSRKRKLRAVNDSKQKRKKLSKPEEVDKLDRLIEQYRSKFSGIKSSKSEGAAQTGGHKEVRRWFELA</sequence>
<dbReference type="InterPro" id="IPR051945">
    <property type="entry name" value="RRM_MRD1_RNA_proc_ribogen"/>
</dbReference>
<dbReference type="CDD" id="cd12416">
    <property type="entry name" value="RRM4_RBM28_like"/>
    <property type="match status" value="1"/>
</dbReference>
<keyword evidence="3 5" id="KW-0694">RNA-binding</keyword>
<evidence type="ECO:0000256" key="1">
    <source>
        <dbReference type="ARBA" id="ARBA00004123"/>
    </source>
</evidence>
<feature type="region of interest" description="Disordered" evidence="6">
    <location>
        <begin position="387"/>
        <end position="408"/>
    </location>
</feature>
<feature type="region of interest" description="Disordered" evidence="6">
    <location>
        <begin position="930"/>
        <end position="953"/>
    </location>
</feature>
<feature type="compositionally biased region" description="Polar residues" evidence="6">
    <location>
        <begin position="870"/>
        <end position="882"/>
    </location>
</feature>
<feature type="compositionally biased region" description="Basic and acidic residues" evidence="6">
    <location>
        <begin position="942"/>
        <end position="953"/>
    </location>
</feature>
<dbReference type="SMART" id="SM00361">
    <property type="entry name" value="RRM_1"/>
    <property type="match status" value="2"/>
</dbReference>
<accession>A0A8T3B072</accession>
<comment type="caution">
    <text evidence="8">The sequence shown here is derived from an EMBL/GenBank/DDBJ whole genome shotgun (WGS) entry which is preliminary data.</text>
</comment>
<dbReference type="Gene3D" id="3.30.70.330">
    <property type="match status" value="4"/>
</dbReference>
<dbReference type="InterPro" id="IPR012677">
    <property type="entry name" value="Nucleotide-bd_a/b_plait_sf"/>
</dbReference>
<dbReference type="Pfam" id="PF00076">
    <property type="entry name" value="RRM_1"/>
    <property type="match status" value="3"/>
</dbReference>
<organism evidence="8 9">
    <name type="scientific">Dendrobium nobile</name>
    <name type="common">Orchid</name>
    <dbReference type="NCBI Taxonomy" id="94219"/>
    <lineage>
        <taxon>Eukaryota</taxon>
        <taxon>Viridiplantae</taxon>
        <taxon>Streptophyta</taxon>
        <taxon>Embryophyta</taxon>
        <taxon>Tracheophyta</taxon>
        <taxon>Spermatophyta</taxon>
        <taxon>Magnoliopsida</taxon>
        <taxon>Liliopsida</taxon>
        <taxon>Asparagales</taxon>
        <taxon>Orchidaceae</taxon>
        <taxon>Epidendroideae</taxon>
        <taxon>Malaxideae</taxon>
        <taxon>Dendrobiinae</taxon>
        <taxon>Dendrobium</taxon>
    </lineage>
</organism>
<feature type="domain" description="RRM" evidence="7">
    <location>
        <begin position="22"/>
        <end position="100"/>
    </location>
</feature>
<proteinExistence type="predicted"/>
<dbReference type="InterPro" id="IPR000504">
    <property type="entry name" value="RRM_dom"/>
</dbReference>
<dbReference type="EMBL" id="JAGYWB010000012">
    <property type="protein sequence ID" value="KAI0501578.1"/>
    <property type="molecule type" value="Genomic_DNA"/>
</dbReference>
<comment type="subcellular location">
    <subcellularLocation>
        <location evidence="1">Nucleus</location>
    </subcellularLocation>
</comment>
<dbReference type="GO" id="GO:0003729">
    <property type="term" value="F:mRNA binding"/>
    <property type="evidence" value="ECO:0007669"/>
    <property type="project" value="TreeGrafter"/>
</dbReference>
<feature type="domain" description="RRM" evidence="7">
    <location>
        <begin position="266"/>
        <end position="344"/>
    </location>
</feature>
<feature type="compositionally biased region" description="Basic and acidic residues" evidence="6">
    <location>
        <begin position="794"/>
        <end position="823"/>
    </location>
</feature>
<dbReference type="CDD" id="cd12413">
    <property type="entry name" value="RRM1_RBM28_like"/>
    <property type="match status" value="1"/>
</dbReference>
<reference evidence="8" key="1">
    <citation type="journal article" date="2022" name="Front. Genet.">
        <title>Chromosome-Scale Assembly of the Dendrobium nobile Genome Provides Insights Into the Molecular Mechanism of the Biosynthesis of the Medicinal Active Ingredient of Dendrobium.</title>
        <authorList>
            <person name="Xu Q."/>
            <person name="Niu S.-C."/>
            <person name="Li K.-L."/>
            <person name="Zheng P.-J."/>
            <person name="Zhang X.-J."/>
            <person name="Jia Y."/>
            <person name="Liu Y."/>
            <person name="Niu Y.-X."/>
            <person name="Yu L.-H."/>
            <person name="Chen D.-F."/>
            <person name="Zhang G.-Q."/>
        </authorList>
    </citation>
    <scope>NUCLEOTIDE SEQUENCE</scope>
    <source>
        <tissue evidence="8">Leaf</tissue>
    </source>
</reference>
<feature type="domain" description="RRM" evidence="7">
    <location>
        <begin position="643"/>
        <end position="739"/>
    </location>
</feature>
<feature type="domain" description="RRM" evidence="7">
    <location>
        <begin position="491"/>
        <end position="574"/>
    </location>
</feature>
<dbReference type="SMART" id="SM00360">
    <property type="entry name" value="RRM"/>
    <property type="match status" value="4"/>
</dbReference>
<dbReference type="OrthoDB" id="439808at2759"/>
<evidence type="ECO:0000256" key="3">
    <source>
        <dbReference type="ARBA" id="ARBA00022884"/>
    </source>
</evidence>
<dbReference type="PANTHER" id="PTHR48039">
    <property type="entry name" value="RNA-BINDING MOTIF PROTEIN 14B"/>
    <property type="match status" value="1"/>
</dbReference>
<evidence type="ECO:0000313" key="9">
    <source>
        <dbReference type="Proteomes" id="UP000829196"/>
    </source>
</evidence>
<evidence type="ECO:0000256" key="2">
    <source>
        <dbReference type="ARBA" id="ARBA00022737"/>
    </source>
</evidence>
<evidence type="ECO:0000313" key="8">
    <source>
        <dbReference type="EMBL" id="KAI0501578.1"/>
    </source>
</evidence>
<dbReference type="InterPro" id="IPR003954">
    <property type="entry name" value="RRM_euk-type"/>
</dbReference>
<keyword evidence="9" id="KW-1185">Reference proteome</keyword>
<dbReference type="FunFam" id="3.30.70.330:FF:000182">
    <property type="entry name" value="RNA-binding motif protein 28"/>
    <property type="match status" value="1"/>
</dbReference>
<dbReference type="InterPro" id="IPR035979">
    <property type="entry name" value="RBD_domain_sf"/>
</dbReference>
<gene>
    <name evidence="8" type="ORF">KFK09_016523</name>
</gene>
<feature type="compositionally biased region" description="Basic and acidic residues" evidence="6">
    <location>
        <begin position="755"/>
        <end position="774"/>
    </location>
</feature>
<evidence type="ECO:0000256" key="6">
    <source>
        <dbReference type="SAM" id="MobiDB-lite"/>
    </source>
</evidence>
<dbReference type="AlphaFoldDB" id="A0A8T3B072"/>
<dbReference type="PANTHER" id="PTHR48039:SF5">
    <property type="entry name" value="RNA-BINDING PROTEIN 28"/>
    <property type="match status" value="1"/>
</dbReference>
<keyword evidence="2" id="KW-0677">Repeat</keyword>